<gene>
    <name evidence="2" type="ORF">M9978_10550</name>
</gene>
<dbReference type="Proteomes" id="UP001139451">
    <property type="component" value="Unassembled WGS sequence"/>
</dbReference>
<reference evidence="2" key="1">
    <citation type="submission" date="2022-05" db="EMBL/GenBank/DDBJ databases">
        <title>Sphingomonas sp. strain MG17 Genome sequencing and assembly.</title>
        <authorList>
            <person name="Kim I."/>
        </authorList>
    </citation>
    <scope>NUCLEOTIDE SEQUENCE</scope>
    <source>
        <strain evidence="2">MG17</strain>
    </source>
</reference>
<dbReference type="PANTHER" id="PTHR46082:SF6">
    <property type="entry name" value="AAA+ ATPASE DOMAIN-CONTAINING PROTEIN-RELATED"/>
    <property type="match status" value="1"/>
</dbReference>
<dbReference type="Pfam" id="PF13432">
    <property type="entry name" value="TPR_16"/>
    <property type="match status" value="1"/>
</dbReference>
<feature type="signal peptide" evidence="1">
    <location>
        <begin position="1"/>
        <end position="20"/>
    </location>
</feature>
<evidence type="ECO:0000256" key="1">
    <source>
        <dbReference type="SAM" id="SignalP"/>
    </source>
</evidence>
<dbReference type="AlphaFoldDB" id="A0A9X2KKU7"/>
<evidence type="ECO:0000313" key="3">
    <source>
        <dbReference type="Proteomes" id="UP001139451"/>
    </source>
</evidence>
<dbReference type="RefSeq" id="WP_254293007.1">
    <property type="nucleotide sequence ID" value="NZ_JAMLDX010000007.1"/>
</dbReference>
<feature type="chain" id="PRO_5040926123" evidence="1">
    <location>
        <begin position="21"/>
        <end position="560"/>
    </location>
</feature>
<dbReference type="SMART" id="SM00028">
    <property type="entry name" value="TPR"/>
    <property type="match status" value="5"/>
</dbReference>
<dbReference type="PANTHER" id="PTHR46082">
    <property type="entry name" value="ATP/GTP-BINDING PROTEIN-RELATED"/>
    <property type="match status" value="1"/>
</dbReference>
<accession>A0A9X2KKU7</accession>
<dbReference type="InterPro" id="IPR011990">
    <property type="entry name" value="TPR-like_helical_dom_sf"/>
</dbReference>
<dbReference type="EMBL" id="JAMLDX010000007">
    <property type="protein sequence ID" value="MCP3730869.1"/>
    <property type="molecule type" value="Genomic_DNA"/>
</dbReference>
<dbReference type="InterPro" id="IPR019734">
    <property type="entry name" value="TPR_rpt"/>
</dbReference>
<sequence>MHARHWTLILPFLAAGTAHAHAHAHAQTQVEVRQPSEAFTTKFQNGEVRAALPLIEPDAKACIAEAGGDKATIDSLDKCVLLLAYYGVALAENGRSVEAVPIAKRATEVAATFGVESEMSLVANFMYGLVLERQGQHSTAEEPFRIALAGAEKLLAGDPSLAAYVARRVNNLVMLARYAEALPLAERAVVIGGDTADGNFFRLMQGNALMRLGRLAEAEKTFRIGIERLTVLMGPATPQTLGLREALALCVEEQNRPEEAVTIWRDTLRIRRAAGDTPDVGDSLTGLGVALMRMGQYREAEGVLREALTLRLRFYGESSNFTGLAYSNVGLALMELGNLDESALMFQRALAVLSAAGGANPEELAILMNNMATVLSRAGAYEEAVSLLRQVLVITEGQFGAGHMRTVMARNNLAASLGRLKQRKEAIALLQTNYDAAKVLGGQGAQFRALSAVSLAALLAEEGDRAQARTWYARAEAEGRTSFRPDHQQRINIGWGYGNFLLGDPAGLPLARTLLREAGRQVLSRAAAGTGFDAQAQTELGAFTIVFRDQVQAAWGLSKR</sequence>
<organism evidence="2 3">
    <name type="scientific">Sphingomonas tagetis</name>
    <dbReference type="NCBI Taxonomy" id="2949092"/>
    <lineage>
        <taxon>Bacteria</taxon>
        <taxon>Pseudomonadati</taxon>
        <taxon>Pseudomonadota</taxon>
        <taxon>Alphaproteobacteria</taxon>
        <taxon>Sphingomonadales</taxon>
        <taxon>Sphingomonadaceae</taxon>
        <taxon>Sphingomonas</taxon>
    </lineage>
</organism>
<comment type="caution">
    <text evidence="2">The sequence shown here is derived from an EMBL/GenBank/DDBJ whole genome shotgun (WGS) entry which is preliminary data.</text>
</comment>
<evidence type="ECO:0000313" key="2">
    <source>
        <dbReference type="EMBL" id="MCP3730869.1"/>
    </source>
</evidence>
<protein>
    <submittedName>
        <fullName evidence="2">Tetratricopeptide repeat protein</fullName>
    </submittedName>
</protein>
<name>A0A9X2KKU7_9SPHN</name>
<dbReference type="SUPFAM" id="SSF48452">
    <property type="entry name" value="TPR-like"/>
    <property type="match status" value="2"/>
</dbReference>
<keyword evidence="3" id="KW-1185">Reference proteome</keyword>
<dbReference type="Gene3D" id="1.25.40.10">
    <property type="entry name" value="Tetratricopeptide repeat domain"/>
    <property type="match status" value="3"/>
</dbReference>
<dbReference type="InterPro" id="IPR053137">
    <property type="entry name" value="NLR-like"/>
</dbReference>
<proteinExistence type="predicted"/>
<dbReference type="Pfam" id="PF13424">
    <property type="entry name" value="TPR_12"/>
    <property type="match status" value="2"/>
</dbReference>
<keyword evidence="1" id="KW-0732">Signal</keyword>